<sequence length="202" mass="23748">MNSCEKINNKRRRVHIEPDLEEFSGVKEELIQNEREPELLQENAVKVWSPTDTIKDEDLKKHIDLGRRVYAHSEAQTLGMLHFNNYDLKESLRDFENFTPVPNAWSLEEEMIFENTLQSVGKNFSKIHQALPDRSIGDLVEYYYKWKNKKKLELRLSAERIRTRKMAKSVLALSVVHSECENIYEFSSDSNDVTQIETTKKN</sequence>
<dbReference type="SMART" id="SM00717">
    <property type="entry name" value="SANT"/>
    <property type="match status" value="1"/>
</dbReference>
<comment type="subcellular location">
    <subcellularLocation>
        <location evidence="1">Nucleus</location>
    </subcellularLocation>
</comment>
<dbReference type="PROSITE" id="PS51293">
    <property type="entry name" value="SANT"/>
    <property type="match status" value="1"/>
</dbReference>
<protein>
    <recommendedName>
        <fullName evidence="13">SANT domain-containing protein</fullName>
    </recommendedName>
</protein>
<dbReference type="InterPro" id="IPR009057">
    <property type="entry name" value="Homeodomain-like_sf"/>
</dbReference>
<dbReference type="GO" id="GO:0008270">
    <property type="term" value="F:zinc ion binding"/>
    <property type="evidence" value="ECO:0007669"/>
    <property type="project" value="UniProtKB-KW"/>
</dbReference>
<feature type="domain" description="ELM2" evidence="9">
    <location>
        <begin position="12"/>
        <end position="99"/>
    </location>
</feature>
<dbReference type="PANTHER" id="PTHR16089">
    <property type="entry name" value="REST COREPRESSOR COREST PROTEIN-RELATED"/>
    <property type="match status" value="1"/>
</dbReference>
<keyword evidence="7" id="KW-0804">Transcription</keyword>
<dbReference type="GO" id="GO:0000118">
    <property type="term" value="C:histone deacetylase complex"/>
    <property type="evidence" value="ECO:0007669"/>
    <property type="project" value="TreeGrafter"/>
</dbReference>
<evidence type="ECO:0000259" key="10">
    <source>
        <dbReference type="PROSITE" id="PS51293"/>
    </source>
</evidence>
<keyword evidence="6" id="KW-0238">DNA-binding</keyword>
<evidence type="ECO:0000256" key="2">
    <source>
        <dbReference type="ARBA" id="ARBA00022723"/>
    </source>
</evidence>
<evidence type="ECO:0000256" key="4">
    <source>
        <dbReference type="ARBA" id="ARBA00022833"/>
    </source>
</evidence>
<evidence type="ECO:0000256" key="3">
    <source>
        <dbReference type="ARBA" id="ARBA00022771"/>
    </source>
</evidence>
<dbReference type="EMBL" id="JARQZJ010000142">
    <property type="protein sequence ID" value="KAK9892971.1"/>
    <property type="molecule type" value="Genomic_DNA"/>
</dbReference>
<keyword evidence="4" id="KW-0862">Zinc</keyword>
<evidence type="ECO:0000256" key="1">
    <source>
        <dbReference type="ARBA" id="ARBA00004123"/>
    </source>
</evidence>
<dbReference type="Proteomes" id="UP001431783">
    <property type="component" value="Unassembled WGS sequence"/>
</dbReference>
<organism evidence="11 12">
    <name type="scientific">Henosepilachna vigintioctopunctata</name>
    <dbReference type="NCBI Taxonomy" id="420089"/>
    <lineage>
        <taxon>Eukaryota</taxon>
        <taxon>Metazoa</taxon>
        <taxon>Ecdysozoa</taxon>
        <taxon>Arthropoda</taxon>
        <taxon>Hexapoda</taxon>
        <taxon>Insecta</taxon>
        <taxon>Pterygota</taxon>
        <taxon>Neoptera</taxon>
        <taxon>Endopterygota</taxon>
        <taxon>Coleoptera</taxon>
        <taxon>Polyphaga</taxon>
        <taxon>Cucujiformia</taxon>
        <taxon>Coccinelloidea</taxon>
        <taxon>Coccinellidae</taxon>
        <taxon>Epilachninae</taxon>
        <taxon>Epilachnini</taxon>
        <taxon>Henosepilachna</taxon>
    </lineage>
</organism>
<keyword evidence="2" id="KW-0479">Metal-binding</keyword>
<name>A0AAW1VHN4_9CUCU</name>
<evidence type="ECO:0000256" key="6">
    <source>
        <dbReference type="ARBA" id="ARBA00023125"/>
    </source>
</evidence>
<reference evidence="11 12" key="1">
    <citation type="submission" date="2023-03" db="EMBL/GenBank/DDBJ databases">
        <title>Genome insight into feeding habits of ladybird beetles.</title>
        <authorList>
            <person name="Li H.-S."/>
            <person name="Huang Y.-H."/>
            <person name="Pang H."/>
        </authorList>
    </citation>
    <scope>NUCLEOTIDE SEQUENCE [LARGE SCALE GENOMIC DNA]</scope>
    <source>
        <strain evidence="11">SYSU_2023b</strain>
        <tissue evidence="11">Whole body</tissue>
    </source>
</reference>
<dbReference type="SUPFAM" id="SSF46689">
    <property type="entry name" value="Homeodomain-like"/>
    <property type="match status" value="1"/>
</dbReference>
<proteinExistence type="predicted"/>
<dbReference type="Pfam" id="PF00249">
    <property type="entry name" value="Myb_DNA-binding"/>
    <property type="match status" value="1"/>
</dbReference>
<evidence type="ECO:0000256" key="5">
    <source>
        <dbReference type="ARBA" id="ARBA00023015"/>
    </source>
</evidence>
<dbReference type="PANTHER" id="PTHR16089:SF28">
    <property type="entry name" value="REST COREPRESSOR"/>
    <property type="match status" value="1"/>
</dbReference>
<feature type="domain" description="SANT" evidence="10">
    <location>
        <begin position="100"/>
        <end position="151"/>
    </location>
</feature>
<evidence type="ECO:0000313" key="11">
    <source>
        <dbReference type="EMBL" id="KAK9892971.1"/>
    </source>
</evidence>
<accession>A0AAW1VHN4</accession>
<gene>
    <name evidence="11" type="ORF">WA026_023028</name>
</gene>
<dbReference type="FunFam" id="1.10.10.60:FF:000012">
    <property type="entry name" value="Metastasis-associated 1 family, member 3"/>
    <property type="match status" value="1"/>
</dbReference>
<dbReference type="InterPro" id="IPR017884">
    <property type="entry name" value="SANT_dom"/>
</dbReference>
<dbReference type="GO" id="GO:0006357">
    <property type="term" value="P:regulation of transcription by RNA polymerase II"/>
    <property type="evidence" value="ECO:0007669"/>
    <property type="project" value="TreeGrafter"/>
</dbReference>
<dbReference type="GO" id="GO:0005667">
    <property type="term" value="C:transcription regulator complex"/>
    <property type="evidence" value="ECO:0007669"/>
    <property type="project" value="TreeGrafter"/>
</dbReference>
<keyword evidence="12" id="KW-1185">Reference proteome</keyword>
<keyword evidence="3" id="KW-0863">Zinc-finger</keyword>
<dbReference type="PROSITE" id="PS51156">
    <property type="entry name" value="ELM2"/>
    <property type="match status" value="1"/>
</dbReference>
<dbReference type="GO" id="GO:0003714">
    <property type="term" value="F:transcription corepressor activity"/>
    <property type="evidence" value="ECO:0007669"/>
    <property type="project" value="TreeGrafter"/>
</dbReference>
<evidence type="ECO:0000259" key="9">
    <source>
        <dbReference type="PROSITE" id="PS51156"/>
    </source>
</evidence>
<comment type="caution">
    <text evidence="11">The sequence shown here is derived from an EMBL/GenBank/DDBJ whole genome shotgun (WGS) entry which is preliminary data.</text>
</comment>
<dbReference type="Gene3D" id="1.10.10.60">
    <property type="entry name" value="Homeodomain-like"/>
    <property type="match status" value="1"/>
</dbReference>
<evidence type="ECO:0000313" key="12">
    <source>
        <dbReference type="Proteomes" id="UP001431783"/>
    </source>
</evidence>
<dbReference type="InterPro" id="IPR001005">
    <property type="entry name" value="SANT/Myb"/>
</dbReference>
<evidence type="ECO:0000256" key="8">
    <source>
        <dbReference type="ARBA" id="ARBA00023242"/>
    </source>
</evidence>
<evidence type="ECO:0008006" key="13">
    <source>
        <dbReference type="Google" id="ProtNLM"/>
    </source>
</evidence>
<dbReference type="InterPro" id="IPR000949">
    <property type="entry name" value="ELM2_dom"/>
</dbReference>
<keyword evidence="5" id="KW-0805">Transcription regulation</keyword>
<dbReference type="GO" id="GO:0003677">
    <property type="term" value="F:DNA binding"/>
    <property type="evidence" value="ECO:0007669"/>
    <property type="project" value="UniProtKB-KW"/>
</dbReference>
<dbReference type="AlphaFoldDB" id="A0AAW1VHN4"/>
<keyword evidence="8" id="KW-0539">Nucleus</keyword>
<dbReference type="InterPro" id="IPR051066">
    <property type="entry name" value="Trans_reg/Corepressor"/>
</dbReference>
<evidence type="ECO:0000256" key="7">
    <source>
        <dbReference type="ARBA" id="ARBA00023163"/>
    </source>
</evidence>